<dbReference type="RefSeq" id="WP_119408009.1">
    <property type="nucleotide sequence ID" value="NZ_CP032869.1"/>
</dbReference>
<evidence type="ECO:0000256" key="2">
    <source>
        <dbReference type="ARBA" id="ARBA00023002"/>
    </source>
</evidence>
<dbReference type="OrthoDB" id="9810734at2"/>
<dbReference type="PANTHER" id="PTHR43669:SF3">
    <property type="entry name" value="ALCOHOL DEHYDROGENASE, PUTATIVE (AFU_ORTHOLOGUE AFUA_3G03445)-RELATED"/>
    <property type="match status" value="1"/>
</dbReference>
<dbReference type="EMBL" id="CP032869">
    <property type="protein sequence ID" value="AYL94290.1"/>
    <property type="molecule type" value="Genomic_DNA"/>
</dbReference>
<dbReference type="GO" id="GO:0016491">
    <property type="term" value="F:oxidoreductase activity"/>
    <property type="evidence" value="ECO:0007669"/>
    <property type="project" value="UniProtKB-KW"/>
</dbReference>
<sequence length="244" mass="27167">MHISNYVILINGGSTGIGLAAAELLSENNKVIILDHEQLLLEKAVRSLQNTTGILCDITVEKDVTALMETIKTQYPDLNMLINATRTNDPDMINSEADITFLQHLSDLQACYYAIVRFWELCKPVLMANQDPALVNVISNVAYRPATERKCPEDAINIALHAHTLGLRQALATSHLKVFEMLVPRHYETQADQGSATITEFQQIAAKRLLNAFSNDEFEIHLGSSSVLRDRYYRDAGLGLNALN</sequence>
<name>A0A494VMU9_9SPHI</name>
<gene>
    <name evidence="3" type="ORF">HYN43_002815</name>
</gene>
<evidence type="ECO:0000256" key="1">
    <source>
        <dbReference type="ARBA" id="ARBA00006484"/>
    </source>
</evidence>
<comment type="similarity">
    <text evidence="1">Belongs to the short-chain dehydrogenases/reductases (SDR) family.</text>
</comment>
<dbReference type="InterPro" id="IPR036291">
    <property type="entry name" value="NAD(P)-bd_dom_sf"/>
</dbReference>
<organism evidence="3 4">
    <name type="scientific">Mucilaginibacter celer</name>
    <dbReference type="NCBI Taxonomy" id="2305508"/>
    <lineage>
        <taxon>Bacteria</taxon>
        <taxon>Pseudomonadati</taxon>
        <taxon>Bacteroidota</taxon>
        <taxon>Sphingobacteriia</taxon>
        <taxon>Sphingobacteriales</taxon>
        <taxon>Sphingobacteriaceae</taxon>
        <taxon>Mucilaginibacter</taxon>
    </lineage>
</organism>
<dbReference type="SUPFAM" id="SSF51735">
    <property type="entry name" value="NAD(P)-binding Rossmann-fold domains"/>
    <property type="match status" value="1"/>
</dbReference>
<keyword evidence="4" id="KW-1185">Reference proteome</keyword>
<keyword evidence="2" id="KW-0560">Oxidoreductase</keyword>
<dbReference type="Pfam" id="PF00106">
    <property type="entry name" value="adh_short"/>
    <property type="match status" value="1"/>
</dbReference>
<protein>
    <submittedName>
        <fullName evidence="3">SDR family NAD(P)-dependent oxidoreductase</fullName>
    </submittedName>
</protein>
<dbReference type="KEGG" id="muh:HYN43_002815"/>
<dbReference type="Proteomes" id="UP000270046">
    <property type="component" value="Chromosome"/>
</dbReference>
<dbReference type="Gene3D" id="3.40.50.720">
    <property type="entry name" value="NAD(P)-binding Rossmann-like Domain"/>
    <property type="match status" value="1"/>
</dbReference>
<dbReference type="InterPro" id="IPR002347">
    <property type="entry name" value="SDR_fam"/>
</dbReference>
<evidence type="ECO:0000313" key="4">
    <source>
        <dbReference type="Proteomes" id="UP000270046"/>
    </source>
</evidence>
<dbReference type="PANTHER" id="PTHR43669">
    <property type="entry name" value="5-KETO-D-GLUCONATE 5-REDUCTASE"/>
    <property type="match status" value="1"/>
</dbReference>
<dbReference type="AlphaFoldDB" id="A0A494VMU9"/>
<accession>A0A494VMU9</accession>
<reference evidence="3 4" key="1">
    <citation type="submission" date="2018-10" db="EMBL/GenBank/DDBJ databases">
        <title>Genome sequencing of Mucilaginibacter sp. HYN0043.</title>
        <authorList>
            <person name="Kim M."/>
            <person name="Yi H."/>
        </authorList>
    </citation>
    <scope>NUCLEOTIDE SEQUENCE [LARGE SCALE GENOMIC DNA]</scope>
    <source>
        <strain evidence="3 4">HYN0043</strain>
    </source>
</reference>
<proteinExistence type="inferred from homology"/>
<evidence type="ECO:0000313" key="3">
    <source>
        <dbReference type="EMBL" id="AYL94290.1"/>
    </source>
</evidence>